<evidence type="ECO:0000313" key="6">
    <source>
        <dbReference type="EMBL" id="PUU81080.1"/>
    </source>
</evidence>
<dbReference type="GO" id="GO:0006506">
    <property type="term" value="P:GPI anchor biosynthetic process"/>
    <property type="evidence" value="ECO:0007669"/>
    <property type="project" value="TreeGrafter"/>
</dbReference>
<keyword evidence="4" id="KW-0808">Transferase</keyword>
<evidence type="ECO:0000256" key="2">
    <source>
        <dbReference type="ARBA" id="ARBA00012704"/>
    </source>
</evidence>
<dbReference type="GO" id="GO:0005789">
    <property type="term" value="C:endoplasmic reticulum membrane"/>
    <property type="evidence" value="ECO:0007669"/>
    <property type="project" value="TreeGrafter"/>
</dbReference>
<dbReference type="InterPro" id="IPR001173">
    <property type="entry name" value="Glyco_trans_2-like"/>
</dbReference>
<feature type="domain" description="Glycosyltransferase 2-like" evidence="5">
    <location>
        <begin position="2"/>
        <end position="98"/>
    </location>
</feature>
<evidence type="ECO:0000256" key="4">
    <source>
        <dbReference type="ARBA" id="ARBA00022679"/>
    </source>
</evidence>
<evidence type="ECO:0000256" key="1">
    <source>
        <dbReference type="ARBA" id="ARBA00006739"/>
    </source>
</evidence>
<evidence type="ECO:0000313" key="7">
    <source>
        <dbReference type="Proteomes" id="UP000244722"/>
    </source>
</evidence>
<dbReference type="OrthoDB" id="2603at2759"/>
<keyword evidence="3" id="KW-0328">Glycosyltransferase</keyword>
<dbReference type="InterPro" id="IPR039528">
    <property type="entry name" value="DPM1-like"/>
</dbReference>
<comment type="similarity">
    <text evidence="1">Belongs to the glycosyltransferase 2 family.</text>
</comment>
<sequence>MVDDASPDITQEVGNQLVTLYGANRLLKPPAGNLGRRTVYVHELQFATGNFVIIMPFTSFKLPKFIPDFITLQKTKDYDIVTGTRYAGNRGVYRWDFKRKLVSCGANSLACCAETQHQ</sequence>
<dbReference type="Proteomes" id="UP000244722">
    <property type="component" value="Unassembled WGS sequence"/>
</dbReference>
<protein>
    <recommendedName>
        <fullName evidence="2">dolichyl-phosphate beta-D-mannosyltransferase</fullName>
        <ecNumber evidence="2">2.4.1.83</ecNumber>
    </recommendedName>
</protein>
<dbReference type="EMBL" id="NESQ01000051">
    <property type="protein sequence ID" value="PUU81080.1"/>
    <property type="molecule type" value="Genomic_DNA"/>
</dbReference>
<proteinExistence type="inferred from homology"/>
<dbReference type="GO" id="GO:0006488">
    <property type="term" value="P:dolichol-linked oligosaccharide biosynthetic process"/>
    <property type="evidence" value="ECO:0007669"/>
    <property type="project" value="TreeGrafter"/>
</dbReference>
<name>A0A2T7A048_TUBBO</name>
<organism evidence="6 7">
    <name type="scientific">Tuber borchii</name>
    <name type="common">White truffle</name>
    <dbReference type="NCBI Taxonomy" id="42251"/>
    <lineage>
        <taxon>Eukaryota</taxon>
        <taxon>Fungi</taxon>
        <taxon>Dikarya</taxon>
        <taxon>Ascomycota</taxon>
        <taxon>Pezizomycotina</taxon>
        <taxon>Pezizomycetes</taxon>
        <taxon>Pezizales</taxon>
        <taxon>Tuberaceae</taxon>
        <taxon>Tuber</taxon>
    </lineage>
</organism>
<dbReference type="GO" id="GO:0004582">
    <property type="term" value="F:dolichyl-phosphate beta-D-mannosyltransferase activity"/>
    <property type="evidence" value="ECO:0007669"/>
    <property type="project" value="UniProtKB-EC"/>
</dbReference>
<accession>A0A2T7A048</accession>
<gene>
    <name evidence="6" type="ORF">B9Z19DRAFT_1168392</name>
</gene>
<dbReference type="AlphaFoldDB" id="A0A2T7A048"/>
<evidence type="ECO:0000259" key="5">
    <source>
        <dbReference type="Pfam" id="PF00535"/>
    </source>
</evidence>
<evidence type="ECO:0000256" key="3">
    <source>
        <dbReference type="ARBA" id="ARBA00022676"/>
    </source>
</evidence>
<comment type="caution">
    <text evidence="6">The sequence shown here is derived from an EMBL/GenBank/DDBJ whole genome shotgun (WGS) entry which is preliminary data.</text>
</comment>
<dbReference type="PANTHER" id="PTHR43398">
    <property type="entry name" value="DOLICHOL-PHOSPHATE MANNOSYLTRANSFERASE SUBUNIT 1"/>
    <property type="match status" value="1"/>
</dbReference>
<dbReference type="Pfam" id="PF00535">
    <property type="entry name" value="Glycos_transf_2"/>
    <property type="match status" value="1"/>
</dbReference>
<keyword evidence="7" id="KW-1185">Reference proteome</keyword>
<dbReference type="EC" id="2.4.1.83" evidence="2"/>
<reference evidence="6 7" key="1">
    <citation type="submission" date="2017-04" db="EMBL/GenBank/DDBJ databases">
        <title>Draft genome sequence of Tuber borchii Vittad., a whitish edible truffle.</title>
        <authorList>
            <consortium name="DOE Joint Genome Institute"/>
            <person name="Murat C."/>
            <person name="Kuo A."/>
            <person name="Barry K.W."/>
            <person name="Clum A."/>
            <person name="Dockter R.B."/>
            <person name="Fauchery L."/>
            <person name="Iotti M."/>
            <person name="Kohler A."/>
            <person name="Labutti K."/>
            <person name="Lindquist E.A."/>
            <person name="Lipzen A."/>
            <person name="Ohm R.A."/>
            <person name="Wang M."/>
            <person name="Grigoriev I.V."/>
            <person name="Zambonelli A."/>
            <person name="Martin F.M."/>
        </authorList>
    </citation>
    <scope>NUCLEOTIDE SEQUENCE [LARGE SCALE GENOMIC DNA]</scope>
    <source>
        <strain evidence="6 7">Tbo3840</strain>
    </source>
</reference>
<dbReference type="STRING" id="42251.A0A2T7A048"/>
<dbReference type="GO" id="GO:0035269">
    <property type="term" value="P:protein O-linked glycosylation via mannose"/>
    <property type="evidence" value="ECO:0007669"/>
    <property type="project" value="TreeGrafter"/>
</dbReference>
<dbReference type="PANTHER" id="PTHR43398:SF1">
    <property type="entry name" value="DOLICHOL-PHOSPHATE MANNOSYLTRANSFERASE SUBUNIT 1"/>
    <property type="match status" value="1"/>
</dbReference>